<reference evidence="7" key="1">
    <citation type="submission" date="2019-02" db="EMBL/GenBank/DDBJ databases">
        <authorList>
            <person name="Li S.-H."/>
        </authorList>
    </citation>
    <scope>NUCLEOTIDE SEQUENCE</scope>
    <source>
        <strain evidence="7">IMCC11814</strain>
    </source>
</reference>
<name>A0ABT3TB45_9GAMM</name>
<gene>
    <name evidence="7" type="ORF">EYC82_15100</name>
</gene>
<dbReference type="Pfam" id="PF00691">
    <property type="entry name" value="OmpA"/>
    <property type="match status" value="1"/>
</dbReference>
<keyword evidence="5" id="KW-0732">Signal</keyword>
<comment type="caution">
    <text evidence="7">The sequence shown here is derived from an EMBL/GenBank/DDBJ whole genome shotgun (WGS) entry which is preliminary data.</text>
</comment>
<dbReference type="PANTHER" id="PTHR30329:SF21">
    <property type="entry name" value="LIPOPROTEIN YIAD-RELATED"/>
    <property type="match status" value="1"/>
</dbReference>
<keyword evidence="2 4" id="KW-0472">Membrane</keyword>
<proteinExistence type="predicted"/>
<keyword evidence="8" id="KW-1185">Reference proteome</keyword>
<dbReference type="InterPro" id="IPR050330">
    <property type="entry name" value="Bact_OuterMem_StrucFunc"/>
</dbReference>
<keyword evidence="3" id="KW-0998">Cell outer membrane</keyword>
<dbReference type="InterPro" id="IPR036737">
    <property type="entry name" value="OmpA-like_sf"/>
</dbReference>
<evidence type="ECO:0000256" key="4">
    <source>
        <dbReference type="PROSITE-ProRule" id="PRU00473"/>
    </source>
</evidence>
<evidence type="ECO:0000259" key="6">
    <source>
        <dbReference type="PROSITE" id="PS51123"/>
    </source>
</evidence>
<dbReference type="PRINTS" id="PR01021">
    <property type="entry name" value="OMPADOMAIN"/>
</dbReference>
<dbReference type="PROSITE" id="PS51123">
    <property type="entry name" value="OMPA_2"/>
    <property type="match status" value="1"/>
</dbReference>
<dbReference type="PANTHER" id="PTHR30329">
    <property type="entry name" value="STATOR ELEMENT OF FLAGELLAR MOTOR COMPLEX"/>
    <property type="match status" value="1"/>
</dbReference>
<dbReference type="Gene3D" id="3.30.1330.60">
    <property type="entry name" value="OmpA-like domain"/>
    <property type="match status" value="1"/>
</dbReference>
<evidence type="ECO:0000256" key="3">
    <source>
        <dbReference type="ARBA" id="ARBA00023237"/>
    </source>
</evidence>
<feature type="domain" description="OmpA-like" evidence="6">
    <location>
        <begin position="96"/>
        <end position="221"/>
    </location>
</feature>
<dbReference type="CDD" id="cd07185">
    <property type="entry name" value="OmpA_C-like"/>
    <property type="match status" value="1"/>
</dbReference>
<feature type="signal peptide" evidence="5">
    <location>
        <begin position="1"/>
        <end position="24"/>
    </location>
</feature>
<dbReference type="InterPro" id="IPR006665">
    <property type="entry name" value="OmpA-like"/>
</dbReference>
<accession>A0ABT3TB45</accession>
<dbReference type="InterPro" id="IPR006664">
    <property type="entry name" value="OMP_bac"/>
</dbReference>
<protein>
    <submittedName>
        <fullName evidence="7">OmpA family protein</fullName>
    </submittedName>
</protein>
<evidence type="ECO:0000256" key="2">
    <source>
        <dbReference type="ARBA" id="ARBA00023136"/>
    </source>
</evidence>
<evidence type="ECO:0000256" key="5">
    <source>
        <dbReference type="SAM" id="SignalP"/>
    </source>
</evidence>
<evidence type="ECO:0000313" key="7">
    <source>
        <dbReference type="EMBL" id="MCX2978692.1"/>
    </source>
</evidence>
<comment type="subcellular location">
    <subcellularLocation>
        <location evidence="1">Cell outer membrane</location>
    </subcellularLocation>
</comment>
<organism evidence="7 8">
    <name type="scientific">Candidatus Marimicrobium litorale</name>
    <dbReference type="NCBI Taxonomy" id="2518991"/>
    <lineage>
        <taxon>Bacteria</taxon>
        <taxon>Pseudomonadati</taxon>
        <taxon>Pseudomonadota</taxon>
        <taxon>Gammaproteobacteria</taxon>
        <taxon>Cellvibrionales</taxon>
        <taxon>Halieaceae</taxon>
        <taxon>Marimicrobium</taxon>
    </lineage>
</organism>
<dbReference type="EMBL" id="SHNO01000001">
    <property type="protein sequence ID" value="MCX2978692.1"/>
    <property type="molecule type" value="Genomic_DNA"/>
</dbReference>
<sequence length="232" mass="25422">MKGIQSRVILMISCFFGLPQIAIAWDAAKSDDPKAHAAAQKALTEVAQPRSLLTDIRTFSGDIRELPGLRGSGLVLQKDIQDLQQALTTLNAEILDQEIRISLSADLLFDFDQYQVKPDADAELRTLTTVLRETDSPRVRIVGHTDAIGDDAYNQRLSEQRAESIKRWLLGPGELGTDVVIETSGQGEREPVAPNSNIDGSDNVAGRALNRRVELVIQAQKPLTHPAITPTH</sequence>
<dbReference type="Proteomes" id="UP001143304">
    <property type="component" value="Unassembled WGS sequence"/>
</dbReference>
<evidence type="ECO:0000313" key="8">
    <source>
        <dbReference type="Proteomes" id="UP001143304"/>
    </source>
</evidence>
<evidence type="ECO:0000256" key="1">
    <source>
        <dbReference type="ARBA" id="ARBA00004442"/>
    </source>
</evidence>
<dbReference type="SUPFAM" id="SSF103088">
    <property type="entry name" value="OmpA-like"/>
    <property type="match status" value="1"/>
</dbReference>
<feature type="chain" id="PRO_5047097702" evidence="5">
    <location>
        <begin position="25"/>
        <end position="232"/>
    </location>
</feature>